<protein>
    <submittedName>
        <fullName evidence="1">Uncharacterized protein</fullName>
    </submittedName>
</protein>
<dbReference type="AlphaFoldDB" id="A0A7W6BLW7"/>
<proteinExistence type="predicted"/>
<sequence length="56" mass="5818">MDGIYTVTGTITMRVGAEDLESAQLALTQRAVELSDLSPGNIIVEVDPADVAIEAG</sequence>
<comment type="caution">
    <text evidence="1">The sequence shown here is derived from an EMBL/GenBank/DDBJ whole genome shotgun (WGS) entry which is preliminary data.</text>
</comment>
<accession>A0A7W6BLW7</accession>
<gene>
    <name evidence="1" type="ORF">GGR43_000729</name>
</gene>
<reference evidence="1 2" key="1">
    <citation type="submission" date="2020-08" db="EMBL/GenBank/DDBJ databases">
        <title>Genomic Encyclopedia of Type Strains, Phase IV (KMG-IV): sequencing the most valuable type-strain genomes for metagenomic binning, comparative biology and taxonomic classification.</title>
        <authorList>
            <person name="Goeker M."/>
        </authorList>
    </citation>
    <scope>NUCLEOTIDE SEQUENCE [LARGE SCALE GENOMIC DNA]</scope>
    <source>
        <strain evidence="1 2">DSM 26189</strain>
    </source>
</reference>
<dbReference type="Proteomes" id="UP000571950">
    <property type="component" value="Unassembled WGS sequence"/>
</dbReference>
<organism evidence="1 2">
    <name type="scientific">Sphingobium jiangsuense</name>
    <dbReference type="NCBI Taxonomy" id="870476"/>
    <lineage>
        <taxon>Bacteria</taxon>
        <taxon>Pseudomonadati</taxon>
        <taxon>Pseudomonadota</taxon>
        <taxon>Alphaproteobacteria</taxon>
        <taxon>Sphingomonadales</taxon>
        <taxon>Sphingomonadaceae</taxon>
        <taxon>Sphingobium</taxon>
    </lineage>
</organism>
<evidence type="ECO:0000313" key="1">
    <source>
        <dbReference type="EMBL" id="MBB3925028.1"/>
    </source>
</evidence>
<dbReference type="EMBL" id="JACIDT010000002">
    <property type="protein sequence ID" value="MBB3925028.1"/>
    <property type="molecule type" value="Genomic_DNA"/>
</dbReference>
<keyword evidence="2" id="KW-1185">Reference proteome</keyword>
<dbReference type="RefSeq" id="WP_188070589.1">
    <property type="nucleotide sequence ID" value="NZ_BSPS01000022.1"/>
</dbReference>
<name>A0A7W6BLW7_9SPHN</name>
<evidence type="ECO:0000313" key="2">
    <source>
        <dbReference type="Proteomes" id="UP000571950"/>
    </source>
</evidence>